<organism evidence="12 13">
    <name type="scientific">Vitis rotundifolia</name>
    <name type="common">Muscadine grape</name>
    <dbReference type="NCBI Taxonomy" id="103349"/>
    <lineage>
        <taxon>Eukaryota</taxon>
        <taxon>Viridiplantae</taxon>
        <taxon>Streptophyta</taxon>
        <taxon>Embryophyta</taxon>
        <taxon>Tracheophyta</taxon>
        <taxon>Spermatophyta</taxon>
        <taxon>Magnoliopsida</taxon>
        <taxon>eudicotyledons</taxon>
        <taxon>Gunneridae</taxon>
        <taxon>Pentapetalae</taxon>
        <taxon>rosids</taxon>
        <taxon>Vitales</taxon>
        <taxon>Vitaceae</taxon>
        <taxon>Viteae</taxon>
        <taxon>Vitis</taxon>
    </lineage>
</organism>
<dbReference type="GO" id="GO:0016020">
    <property type="term" value="C:membrane"/>
    <property type="evidence" value="ECO:0007669"/>
    <property type="project" value="UniProtKB-SubCell"/>
</dbReference>
<evidence type="ECO:0000313" key="12">
    <source>
        <dbReference type="EMBL" id="KAJ9672208.1"/>
    </source>
</evidence>
<keyword evidence="7" id="KW-0560">Oxidoreductase</keyword>
<dbReference type="InterPro" id="IPR001128">
    <property type="entry name" value="Cyt_P450"/>
</dbReference>
<dbReference type="GO" id="GO:0004497">
    <property type="term" value="F:monooxygenase activity"/>
    <property type="evidence" value="ECO:0007669"/>
    <property type="project" value="UniProtKB-KW"/>
</dbReference>
<comment type="caution">
    <text evidence="12">The sequence shown here is derived from an EMBL/GenBank/DDBJ whole genome shotgun (WGS) entry which is preliminary data.</text>
</comment>
<evidence type="ECO:0000256" key="9">
    <source>
        <dbReference type="ARBA" id="ARBA00023033"/>
    </source>
</evidence>
<dbReference type="EMBL" id="JARBHA010000019">
    <property type="protein sequence ID" value="KAJ9672208.1"/>
    <property type="molecule type" value="Genomic_DNA"/>
</dbReference>
<evidence type="ECO:0000256" key="8">
    <source>
        <dbReference type="ARBA" id="ARBA00023004"/>
    </source>
</evidence>
<proteinExistence type="inferred from homology"/>
<dbReference type="Pfam" id="PF00067">
    <property type="entry name" value="p450"/>
    <property type="match status" value="2"/>
</dbReference>
<protein>
    <recommendedName>
        <fullName evidence="14">Cytochrome P450 714C2</fullName>
    </recommendedName>
</protein>
<evidence type="ECO:0000256" key="7">
    <source>
        <dbReference type="ARBA" id="ARBA00023002"/>
    </source>
</evidence>
<dbReference type="PANTHER" id="PTHR24282:SF28">
    <property type="entry name" value="CYTOCHROME P450"/>
    <property type="match status" value="1"/>
</dbReference>
<comment type="subcellular location">
    <subcellularLocation>
        <location evidence="1">Membrane</location>
        <topology evidence="1">Single-pass membrane protein</topology>
    </subcellularLocation>
</comment>
<dbReference type="GO" id="GO:0016705">
    <property type="term" value="F:oxidoreductase activity, acting on paired donors, with incorporation or reduction of molecular oxygen"/>
    <property type="evidence" value="ECO:0007669"/>
    <property type="project" value="InterPro"/>
</dbReference>
<keyword evidence="8" id="KW-0408">Iron</keyword>
<dbReference type="GO" id="GO:0005506">
    <property type="term" value="F:iron ion binding"/>
    <property type="evidence" value="ECO:0007669"/>
    <property type="project" value="InterPro"/>
</dbReference>
<dbReference type="GO" id="GO:0020037">
    <property type="term" value="F:heme binding"/>
    <property type="evidence" value="ECO:0007669"/>
    <property type="project" value="InterPro"/>
</dbReference>
<feature type="transmembrane region" description="Helical" evidence="11">
    <location>
        <begin position="12"/>
        <end position="31"/>
    </location>
</feature>
<sequence>MEEVYSSSQMLMTCLSAFLIGLWGILFVRVFNDILVKPNAIRWKLRRQGIRGPPPSFVTGNIPEMGRIMSMAKAPSSESPPPLDFSSPRIFPYFSKWTKQYGSTFTFALGDVQLLYVADPKLVKEMGKSVELGKPPYLQKERGPLLGKGILTTDGAVWSHQRKTIAPQLYMDKAKARVEIMLESANKLVRSWESLMENGGGSADIRVLDENVRGYTSSVISSAIFGSNNSKGVELFPKFRALMTVMHSSTLLKGVSIHRHDNRYAWGLDKEITSCILDMAKEHSDAVSKELPQVIINTWLITADVYQPGFEVTAVASMWGLMLLASHPEWQDRIRAEVAQVCAGRPLAANMLGKMKVLKMVIQEVLRLYSGVVILTKPTLKDVQLGDVSVPEGAKEEVCWVWLPALHQDSEFRGPDATKFKPKRFANGLSRACNPSIAYVSFAIAEIKVLYAHILSNFSLSQSPIIIDTCETKVWLISILMITKQCLELMIIFQV</sequence>
<evidence type="ECO:0008006" key="14">
    <source>
        <dbReference type="Google" id="ProtNLM"/>
    </source>
</evidence>
<evidence type="ECO:0000256" key="6">
    <source>
        <dbReference type="ARBA" id="ARBA00022989"/>
    </source>
</evidence>
<keyword evidence="10 11" id="KW-0472">Membrane</keyword>
<evidence type="ECO:0000256" key="10">
    <source>
        <dbReference type="ARBA" id="ARBA00023136"/>
    </source>
</evidence>
<keyword evidence="5" id="KW-0479">Metal-binding</keyword>
<reference evidence="12 13" key="1">
    <citation type="journal article" date="2023" name="BMC Biotechnol.">
        <title>Vitis rotundifolia cv Carlos genome sequencing.</title>
        <authorList>
            <person name="Huff M."/>
            <person name="Hulse-Kemp A."/>
            <person name="Scheffler B."/>
            <person name="Youngblood R."/>
            <person name="Simpson S."/>
            <person name="Babiker E."/>
            <person name="Staton M."/>
        </authorList>
    </citation>
    <scope>NUCLEOTIDE SEQUENCE [LARGE SCALE GENOMIC DNA]</scope>
    <source>
        <tissue evidence="12">Leaf</tissue>
    </source>
</reference>
<dbReference type="InterPro" id="IPR050665">
    <property type="entry name" value="Cytochrome_P450_Monooxygen"/>
</dbReference>
<dbReference type="InterPro" id="IPR002401">
    <property type="entry name" value="Cyt_P450_E_grp-I"/>
</dbReference>
<dbReference type="PANTHER" id="PTHR24282">
    <property type="entry name" value="CYTOCHROME P450 FAMILY MEMBER"/>
    <property type="match status" value="1"/>
</dbReference>
<evidence type="ECO:0000256" key="1">
    <source>
        <dbReference type="ARBA" id="ARBA00004167"/>
    </source>
</evidence>
<keyword evidence="9" id="KW-0503">Monooxygenase</keyword>
<comment type="similarity">
    <text evidence="2">Belongs to the cytochrome P450 family.</text>
</comment>
<name>A0AA38YKM9_VITRO</name>
<dbReference type="Proteomes" id="UP001168098">
    <property type="component" value="Unassembled WGS sequence"/>
</dbReference>
<dbReference type="SUPFAM" id="SSF48264">
    <property type="entry name" value="Cytochrome P450"/>
    <property type="match status" value="1"/>
</dbReference>
<evidence type="ECO:0000313" key="13">
    <source>
        <dbReference type="Proteomes" id="UP001168098"/>
    </source>
</evidence>
<evidence type="ECO:0000256" key="4">
    <source>
        <dbReference type="ARBA" id="ARBA00022692"/>
    </source>
</evidence>
<dbReference type="AlphaFoldDB" id="A0AA38YKM9"/>
<gene>
    <name evidence="12" type="ORF">PVL29_025729</name>
</gene>
<keyword evidence="13" id="KW-1185">Reference proteome</keyword>
<dbReference type="PRINTS" id="PR00463">
    <property type="entry name" value="EP450I"/>
</dbReference>
<evidence type="ECO:0000256" key="2">
    <source>
        <dbReference type="ARBA" id="ARBA00010617"/>
    </source>
</evidence>
<evidence type="ECO:0000256" key="3">
    <source>
        <dbReference type="ARBA" id="ARBA00022617"/>
    </source>
</evidence>
<dbReference type="InterPro" id="IPR036396">
    <property type="entry name" value="Cyt_P450_sf"/>
</dbReference>
<keyword evidence="3" id="KW-0349">Heme</keyword>
<dbReference type="Gene3D" id="1.10.630.10">
    <property type="entry name" value="Cytochrome P450"/>
    <property type="match status" value="1"/>
</dbReference>
<keyword evidence="6 11" id="KW-1133">Transmembrane helix</keyword>
<keyword evidence="4 11" id="KW-0812">Transmembrane</keyword>
<accession>A0AA38YKM9</accession>
<evidence type="ECO:0000256" key="11">
    <source>
        <dbReference type="SAM" id="Phobius"/>
    </source>
</evidence>
<evidence type="ECO:0000256" key="5">
    <source>
        <dbReference type="ARBA" id="ARBA00022723"/>
    </source>
</evidence>